<sequence>MHLIPTIIEKDHQYHYAYDIYSKLLEERIILLT</sequence>
<keyword evidence="1" id="KW-0378">Hydrolase</keyword>
<dbReference type="GO" id="GO:0008233">
    <property type="term" value="F:peptidase activity"/>
    <property type="evidence" value="ECO:0007669"/>
    <property type="project" value="UniProtKB-KW"/>
</dbReference>
<reference evidence="2" key="1">
    <citation type="submission" date="2018-03" db="EMBL/GenBank/DDBJ databases">
        <title>Lachnoclostridium SNUG30370 gen.nov., sp.nov., isolated from human faeces.</title>
        <authorList>
            <person name="Seo B."/>
            <person name="Jeon K."/>
            <person name="Ko G."/>
        </authorList>
    </citation>
    <scope>NUCLEOTIDE SEQUENCE [LARGE SCALE GENOMIC DNA]</scope>
    <source>
        <strain evidence="2">SNUG30370</strain>
    </source>
</reference>
<proteinExistence type="predicted"/>
<protein>
    <submittedName>
        <fullName evidence="1">ATP-dependent Clp protease proteolytic subunit</fullName>
    </submittedName>
</protein>
<feature type="non-terminal residue" evidence="1">
    <location>
        <position position="33"/>
    </location>
</feature>
<name>A0A2T3FJH4_9FIRM</name>
<comment type="caution">
    <text evidence="1">The sequence shown here is derived from an EMBL/GenBank/DDBJ whole genome shotgun (WGS) entry which is preliminary data.</text>
</comment>
<accession>A0A2T3FJH4</accession>
<dbReference type="EMBL" id="PYLP01000040">
    <property type="protein sequence ID" value="PST35431.1"/>
    <property type="molecule type" value="Genomic_DNA"/>
</dbReference>
<evidence type="ECO:0000313" key="1">
    <source>
        <dbReference type="EMBL" id="PST35431.1"/>
    </source>
</evidence>
<dbReference type="GO" id="GO:0006508">
    <property type="term" value="P:proteolysis"/>
    <property type="evidence" value="ECO:0007669"/>
    <property type="project" value="UniProtKB-KW"/>
</dbReference>
<organism evidence="1 2">
    <name type="scientific">Faecalibacillus faecis</name>
    <dbReference type="NCBI Taxonomy" id="1982628"/>
    <lineage>
        <taxon>Bacteria</taxon>
        <taxon>Bacillati</taxon>
        <taxon>Bacillota</taxon>
        <taxon>Erysipelotrichia</taxon>
        <taxon>Erysipelotrichales</taxon>
        <taxon>Coprobacillaceae</taxon>
        <taxon>Faecalibacillus</taxon>
    </lineage>
</organism>
<dbReference type="Proteomes" id="UP000241201">
    <property type="component" value="Unassembled WGS sequence"/>
</dbReference>
<gene>
    <name evidence="1" type="ORF">C7U55_13250</name>
</gene>
<keyword evidence="2" id="KW-1185">Reference proteome</keyword>
<dbReference type="AlphaFoldDB" id="A0A2T3FJH4"/>
<evidence type="ECO:0000313" key="2">
    <source>
        <dbReference type="Proteomes" id="UP000241201"/>
    </source>
</evidence>
<keyword evidence="1" id="KW-0645">Protease</keyword>